<dbReference type="PANTHER" id="PTHR14905">
    <property type="entry name" value="NG37"/>
    <property type="match status" value="1"/>
</dbReference>
<evidence type="ECO:0008006" key="12">
    <source>
        <dbReference type="Google" id="ProtNLM"/>
    </source>
</evidence>
<dbReference type="Pfam" id="PF23560">
    <property type="entry name" value="GBD_Hemicentin"/>
    <property type="match status" value="2"/>
</dbReference>
<evidence type="ECO:0000259" key="7">
    <source>
        <dbReference type="Pfam" id="PF23619"/>
    </source>
</evidence>
<dbReference type="Gene3D" id="3.40.50.410">
    <property type="entry name" value="von Willebrand factor, type A domain"/>
    <property type="match status" value="2"/>
</dbReference>
<evidence type="ECO:0000313" key="11">
    <source>
        <dbReference type="Proteomes" id="UP000606274"/>
    </source>
</evidence>
<dbReference type="GO" id="GO:0005576">
    <property type="term" value="C:extracellular region"/>
    <property type="evidence" value="ECO:0007669"/>
    <property type="project" value="UniProtKB-SubCell"/>
</dbReference>
<gene>
    <name evidence="10" type="ORF">HF521_008975</name>
</gene>
<feature type="domain" description="VWA7 Ig-like" evidence="7">
    <location>
        <begin position="1313"/>
        <end position="1413"/>
    </location>
</feature>
<evidence type="ECO:0000259" key="6">
    <source>
        <dbReference type="Pfam" id="PF23560"/>
    </source>
</evidence>
<dbReference type="Proteomes" id="UP000606274">
    <property type="component" value="Unassembled WGS sequence"/>
</dbReference>
<accession>A0A8T0BUK5</accession>
<keyword evidence="2" id="KW-0964">Secreted</keyword>
<feature type="domain" description="VWA7 Ig-like" evidence="7">
    <location>
        <begin position="592"/>
        <end position="691"/>
    </location>
</feature>
<dbReference type="SUPFAM" id="SSF53300">
    <property type="entry name" value="vWA-like"/>
    <property type="match status" value="2"/>
</dbReference>
<evidence type="ECO:0000256" key="1">
    <source>
        <dbReference type="ARBA" id="ARBA00004613"/>
    </source>
</evidence>
<dbReference type="InterPro" id="IPR056862">
    <property type="entry name" value="VWA7_N"/>
</dbReference>
<feature type="domain" description="Hemicentin/VWA7 galactose-binding" evidence="6">
    <location>
        <begin position="381"/>
        <end position="478"/>
    </location>
</feature>
<dbReference type="InterPro" id="IPR056861">
    <property type="entry name" value="HMCN1-like_VWA"/>
</dbReference>
<keyword evidence="3 5" id="KW-0732">Signal</keyword>
<feature type="signal peptide" evidence="5">
    <location>
        <begin position="1"/>
        <end position="17"/>
    </location>
</feature>
<feature type="domain" description="Hemicentin-1-like von Willebrand factor A" evidence="8">
    <location>
        <begin position="905"/>
        <end position="1082"/>
    </location>
</feature>
<feature type="domain" description="Hemicentin-1-like von Willebrand factor A" evidence="8">
    <location>
        <begin position="197"/>
        <end position="362"/>
    </location>
</feature>
<evidence type="ECO:0000256" key="4">
    <source>
        <dbReference type="ARBA" id="ARBA00023180"/>
    </source>
</evidence>
<evidence type="ECO:0000256" key="3">
    <source>
        <dbReference type="ARBA" id="ARBA00022729"/>
    </source>
</evidence>
<feature type="domain" description="Hemicentin/VWA7 galactose-binding" evidence="6">
    <location>
        <begin position="1101"/>
        <end position="1198"/>
    </location>
</feature>
<sequence>MIYPSLLMIFMTSQTLAFSIVFSKSKTHQSITQDAILQTTADICKSRALQEGRNFILSDTLTVNVKQKSYEAAREALGQVLHTLQDFYSHSNWVELGKTQPYSNLIKPDTLISNLADSDTCRKSNQKESAVTEENLIHQVGEGGINKDSTSASHGYLHDTAASLATAATKELLQDIRAAVGDSEFLRMLGLSQNLVLCFVIDTTSSMSKDIAEVRKVTSSIIDSTTGAAAKSSEYILVPFNDPGFGPLMRTSDPTVFKQQLDALTASDGGDVPEMSLSALQLALTGSPPQTNIFVFTDADAKDKGLKNTLQALIERTKSVVTFMLTNTTDSQQQQVPAQIFNPQIYQDLSQASGGQAIEVTKETLSQATDIIAVTSKSTMVTLLQAVRNTGKTESFSFIVDSTMQNLVIYITGNSLDYTLTSPAGVSQSSTELNGNLGIIQKVGNFHTVQPNVADQTGLWVLKMNSNQPYSIRVVGQSVVDFLFAFVNASQGLHTSYVELNTRPSANTVTLLLTLVGLDSGSPTEVSLVEASSSNSFTGTLEEVASGQYLVTFTSIPAGKFTVRVLGKLSSTKASDSTFQRQTPTQFQTSNLTITTQPVGTVAPGKQLTLPFTVTTTGSGKSLNIGISNDRNFAASFNTSLTLDTGGSANGTVTLTVPETTSSGTDVTVIIEAEVPNGSDFNYAVLRIAIVAPVTDIFPPICEAVSIYSNCSGNCSFSSWYLTANITDWSGVQKVRTLKGNGNLDTTSVLNATGVNVTTAVYSASCCYQDLELVAVDTVGNVATCFKSASPSILSYDSETCSKCSSSDCIGNILEVVITQNKLTSGYFGLSKPKGKCSHGGLADPSSWWQGGINKDSSTSSHGYLHSEAASVATAATKELLQDIRASVGDSEFLRLMGLTQSSVLCFVIDTTGSMSDDIAEVRRVTSSIIDSKTGTEAQPSEYILVPFNDPDFGPLTRTTDPIVFKKKLNALTANGGGDAPEMSLSGLQLALTGSPPQMDIFVFTDADAKDKELTSTVRALIERTKSKVTFMLTNGFSFRRRRSAVPVDGQQQVSTRVVNVLNKVYKDLAEASGGQAIEVTKGTLSQATDIIAAISRSTLVIIFQAIRNPGKPENFPVFVDSSVKNLTIYITGSSPYYNITSPSGVSQSSTELIGSLGIIQKVGNFHKVQPSITEQTGEWLFSINSTQSYTIKVVGQSDVDFLFEFIELSQGPHPSYTVLNSRPAANNNITLLVTMVGVDNVRPTEVSLIQASNSNSVNGTLEEVSSGQYLVTFNGIPAGEFTVGVVGQLSSTRSLGNTFQRQTPTQFQTSTVTIMTQPVGTAEPGKQLILPFTVATNGSGGNFTISVNNDQNFDTRYNTSITVNSGDSTNGTVTLTVPNTASSGTDVTLTIQAEAPGGSDSNYAVLRIAVIAPVTDFTPPVCEAVNLNANCSGNCNLSTWYLTANVTDRSGSGVENVRVLYGNGNLSTTTVLNDTGVNVTMVIYSSSCCSSDLELVAVDAEGNVATCYTTSRAASPVMANETTTITTTKSTSTTSGTTNRASTNGVECCLFLLVFLRLNMGVL</sequence>
<dbReference type="InterPro" id="IPR036465">
    <property type="entry name" value="vWFA_dom_sf"/>
</dbReference>
<evidence type="ECO:0000259" key="9">
    <source>
        <dbReference type="Pfam" id="PF25107"/>
    </source>
</evidence>
<evidence type="ECO:0000259" key="8">
    <source>
        <dbReference type="Pfam" id="PF25106"/>
    </source>
</evidence>
<dbReference type="EMBL" id="JABFDY010000002">
    <property type="protein sequence ID" value="KAF7710103.1"/>
    <property type="molecule type" value="Genomic_DNA"/>
</dbReference>
<evidence type="ECO:0000256" key="2">
    <source>
        <dbReference type="ARBA" id="ARBA00022525"/>
    </source>
</evidence>
<dbReference type="Pfam" id="PF25107">
    <property type="entry name" value="VWA7_N"/>
    <property type="match status" value="2"/>
</dbReference>
<evidence type="ECO:0000313" key="10">
    <source>
        <dbReference type="EMBL" id="KAF7710103.1"/>
    </source>
</evidence>
<dbReference type="PANTHER" id="PTHR14905:SF18">
    <property type="entry name" value="VON WILLEBRAND FACTOR A DOMAIN-CONTAINING 10, TANDEM DUPLICATE 1-RELATED"/>
    <property type="match status" value="1"/>
</dbReference>
<dbReference type="InterPro" id="IPR057615">
    <property type="entry name" value="Ig_VWA7"/>
</dbReference>
<dbReference type="InterPro" id="IPR052577">
    <property type="entry name" value="VWA7"/>
</dbReference>
<proteinExistence type="predicted"/>
<comment type="caution">
    <text evidence="10">The sequence shown here is derived from an EMBL/GenBank/DDBJ whole genome shotgun (WGS) entry which is preliminary data.</text>
</comment>
<name>A0A8T0BUK5_SILME</name>
<dbReference type="Pfam" id="PF23619">
    <property type="entry name" value="Ig_VWA7"/>
    <property type="match status" value="2"/>
</dbReference>
<dbReference type="Pfam" id="PF25106">
    <property type="entry name" value="VWA_4"/>
    <property type="match status" value="2"/>
</dbReference>
<feature type="domain" description="VWA7 N-terminal" evidence="9">
    <location>
        <begin position="795"/>
        <end position="894"/>
    </location>
</feature>
<protein>
    <recommendedName>
        <fullName evidence="12">von Willebrand factor A domain-containing protein 7-like</fullName>
    </recommendedName>
</protein>
<reference evidence="10" key="1">
    <citation type="submission" date="2020-08" db="EMBL/GenBank/DDBJ databases">
        <title>Chromosome-level assembly of Southern catfish (Silurus meridionalis) provides insights into visual adaptation to the nocturnal and benthic lifestyles.</title>
        <authorList>
            <person name="Zhang Y."/>
            <person name="Wang D."/>
            <person name="Peng Z."/>
        </authorList>
    </citation>
    <scope>NUCLEOTIDE SEQUENCE</scope>
    <source>
        <strain evidence="10">SWU-2019-XX</strain>
        <tissue evidence="10">Muscle</tissue>
    </source>
</reference>
<organism evidence="10 11">
    <name type="scientific">Silurus meridionalis</name>
    <name type="common">Southern catfish</name>
    <name type="synonym">Silurus soldatovi meridionalis</name>
    <dbReference type="NCBI Taxonomy" id="175797"/>
    <lineage>
        <taxon>Eukaryota</taxon>
        <taxon>Metazoa</taxon>
        <taxon>Chordata</taxon>
        <taxon>Craniata</taxon>
        <taxon>Vertebrata</taxon>
        <taxon>Euteleostomi</taxon>
        <taxon>Actinopterygii</taxon>
        <taxon>Neopterygii</taxon>
        <taxon>Teleostei</taxon>
        <taxon>Ostariophysi</taxon>
        <taxon>Siluriformes</taxon>
        <taxon>Siluridae</taxon>
        <taxon>Silurus</taxon>
    </lineage>
</organism>
<dbReference type="InterPro" id="IPR056475">
    <property type="entry name" value="GBD_Hemicentin/VWA7"/>
</dbReference>
<comment type="subcellular location">
    <subcellularLocation>
        <location evidence="1">Secreted</location>
    </subcellularLocation>
</comment>
<feature type="chain" id="PRO_5035821215" description="von Willebrand factor A domain-containing protein 7-like" evidence="5">
    <location>
        <begin position="18"/>
        <end position="1564"/>
    </location>
</feature>
<keyword evidence="11" id="KW-1185">Reference proteome</keyword>
<evidence type="ECO:0000256" key="5">
    <source>
        <dbReference type="SAM" id="SignalP"/>
    </source>
</evidence>
<feature type="domain" description="VWA7 N-terminal" evidence="9">
    <location>
        <begin position="46"/>
        <end position="140"/>
    </location>
</feature>
<keyword evidence="4" id="KW-0325">Glycoprotein</keyword>